<evidence type="ECO:0000313" key="2">
    <source>
        <dbReference type="EMBL" id="GAA2873125.1"/>
    </source>
</evidence>
<organism evidence="2 3">
    <name type="scientific">Streptosporangium fragile</name>
    <dbReference type="NCBI Taxonomy" id="46186"/>
    <lineage>
        <taxon>Bacteria</taxon>
        <taxon>Bacillati</taxon>
        <taxon>Actinomycetota</taxon>
        <taxon>Actinomycetes</taxon>
        <taxon>Streptosporangiales</taxon>
        <taxon>Streptosporangiaceae</taxon>
        <taxon>Streptosporangium</taxon>
    </lineage>
</organism>
<dbReference type="InterPro" id="IPR025375">
    <property type="entry name" value="DUF4365"/>
</dbReference>
<comment type="caution">
    <text evidence="2">The sequence shown here is derived from an EMBL/GenBank/DDBJ whole genome shotgun (WGS) entry which is preliminary data.</text>
</comment>
<dbReference type="Proteomes" id="UP001500831">
    <property type="component" value="Unassembled WGS sequence"/>
</dbReference>
<keyword evidence="3" id="KW-1185">Reference proteome</keyword>
<accession>A0ABN3VY57</accession>
<reference evidence="2 3" key="1">
    <citation type="journal article" date="2019" name="Int. J. Syst. Evol. Microbiol.">
        <title>The Global Catalogue of Microorganisms (GCM) 10K type strain sequencing project: providing services to taxonomists for standard genome sequencing and annotation.</title>
        <authorList>
            <consortium name="The Broad Institute Genomics Platform"/>
            <consortium name="The Broad Institute Genome Sequencing Center for Infectious Disease"/>
            <person name="Wu L."/>
            <person name="Ma J."/>
        </authorList>
    </citation>
    <scope>NUCLEOTIDE SEQUENCE [LARGE SCALE GENOMIC DNA]</scope>
    <source>
        <strain evidence="2 3">JCM 6242</strain>
    </source>
</reference>
<dbReference type="EMBL" id="BAAAVI010000021">
    <property type="protein sequence ID" value="GAA2873125.1"/>
    <property type="molecule type" value="Genomic_DNA"/>
</dbReference>
<sequence length="183" mass="20152">MASVREQEQNALQGDFGEAWLEVVAAGCGLLHGRPATLDLQKADVQLFHRGVELGTYNPAVLVQVKTTVELRRSADGDYSYDLDIETYDVLRRDDHAIRRILAVIGVSKDGEHVRLEPEGTLLVGHGAWVSLEGFPPSENAKTQVVCLPAAHTLDRRGLRLMLRKYGVRRSTPVPDVDAWGAS</sequence>
<proteinExistence type="predicted"/>
<name>A0ABN3VY57_9ACTN</name>
<protein>
    <recommendedName>
        <fullName evidence="1">DUF4365 domain-containing protein</fullName>
    </recommendedName>
</protein>
<dbReference type="Pfam" id="PF14280">
    <property type="entry name" value="DUF4365"/>
    <property type="match status" value="1"/>
</dbReference>
<evidence type="ECO:0000259" key="1">
    <source>
        <dbReference type="Pfam" id="PF14280"/>
    </source>
</evidence>
<gene>
    <name evidence="2" type="ORF">GCM10010517_33630</name>
</gene>
<feature type="domain" description="DUF4365" evidence="1">
    <location>
        <begin position="17"/>
        <end position="163"/>
    </location>
</feature>
<evidence type="ECO:0000313" key="3">
    <source>
        <dbReference type="Proteomes" id="UP001500831"/>
    </source>
</evidence>